<dbReference type="RefSeq" id="WP_110170894.1">
    <property type="nucleotide sequence ID" value="NZ_CP015136.1"/>
</dbReference>
<dbReference type="GO" id="GO:0020037">
    <property type="term" value="F:heme binding"/>
    <property type="evidence" value="ECO:0007669"/>
    <property type="project" value="InterPro"/>
</dbReference>
<dbReference type="STRING" id="1855912.LuPra_02329"/>
<dbReference type="KEGG" id="abac:LuPra_02329"/>
<dbReference type="GO" id="GO:0009055">
    <property type="term" value="F:electron transfer activity"/>
    <property type="evidence" value="ECO:0007669"/>
    <property type="project" value="InterPro"/>
</dbReference>
<dbReference type="Proteomes" id="UP000076079">
    <property type="component" value="Chromosome"/>
</dbReference>
<dbReference type="GO" id="GO:0033717">
    <property type="term" value="F:gluconate 2-dehydrogenase (acceptor) activity"/>
    <property type="evidence" value="ECO:0007669"/>
    <property type="project" value="UniProtKB-EC"/>
</dbReference>
<dbReference type="AlphaFoldDB" id="A0A143PL16"/>
<reference evidence="7 8" key="1">
    <citation type="journal article" date="2016" name="Genome Announc.">
        <title>First Complete Genome Sequence of a Subdivision 6 Acidobacterium Strain.</title>
        <authorList>
            <person name="Huang S."/>
            <person name="Vieira S."/>
            <person name="Bunk B."/>
            <person name="Riedel T."/>
            <person name="Sproer C."/>
            <person name="Overmann J."/>
        </authorList>
    </citation>
    <scope>NUCLEOTIDE SEQUENCE [LARGE SCALE GENOMIC DNA]</scope>
    <source>
        <strain evidence="8">DSM 100886 HEG_-6_39</strain>
    </source>
</reference>
<accession>A0A143PL16</accession>
<name>A0A143PL16_LUTPR</name>
<keyword evidence="7" id="KW-0560">Oxidoreductase</keyword>
<keyword evidence="2 4" id="KW-0479">Metal-binding</keyword>
<dbReference type="OrthoDB" id="9811281at2"/>
<sequence length="192" mass="20460" precursor="true">MKRKLLGTAALYVCILAATVFTARTSAQGGDSRIQRGFELAPVPLEMKGLNPALVGLGSYIVNAQGGCNDCHTDPSYAAGGDPFSGAAEVVNAERYLAGGRAFLPSPFVSRNLTPRASNGRPAGLTLEQFIEVMRHGTDFKNGPPDNVPILQIMPWPVYGKMSDRELQAIYEYLKAIPCVPSGPMSTRCDGA</sequence>
<evidence type="ECO:0000256" key="5">
    <source>
        <dbReference type="SAM" id="SignalP"/>
    </source>
</evidence>
<dbReference type="GO" id="GO:0046872">
    <property type="term" value="F:metal ion binding"/>
    <property type="evidence" value="ECO:0007669"/>
    <property type="project" value="UniProtKB-KW"/>
</dbReference>
<evidence type="ECO:0000256" key="4">
    <source>
        <dbReference type="PROSITE-ProRule" id="PRU00433"/>
    </source>
</evidence>
<keyword evidence="3 4" id="KW-0408">Iron</keyword>
<feature type="chain" id="PRO_5007511567" evidence="5">
    <location>
        <begin position="30"/>
        <end position="192"/>
    </location>
</feature>
<evidence type="ECO:0000256" key="1">
    <source>
        <dbReference type="ARBA" id="ARBA00022617"/>
    </source>
</evidence>
<dbReference type="InterPro" id="IPR009056">
    <property type="entry name" value="Cyt_c-like_dom"/>
</dbReference>
<dbReference type="PROSITE" id="PS51007">
    <property type="entry name" value="CYTC"/>
    <property type="match status" value="1"/>
</dbReference>
<evidence type="ECO:0000256" key="3">
    <source>
        <dbReference type="ARBA" id="ARBA00023004"/>
    </source>
</evidence>
<keyword evidence="8" id="KW-1185">Reference proteome</keyword>
<protein>
    <submittedName>
        <fullName evidence="7">Gluconate 2-dehydrogenase cytochrome c subunit</fullName>
        <ecNumber evidence="7">1.1.99.3</ecNumber>
    </submittedName>
</protein>
<dbReference type="EC" id="1.1.99.3" evidence="7"/>
<feature type="domain" description="Cytochrome c" evidence="6">
    <location>
        <begin position="53"/>
        <end position="178"/>
    </location>
</feature>
<evidence type="ECO:0000256" key="2">
    <source>
        <dbReference type="ARBA" id="ARBA00022723"/>
    </source>
</evidence>
<evidence type="ECO:0000313" key="8">
    <source>
        <dbReference type="Proteomes" id="UP000076079"/>
    </source>
</evidence>
<gene>
    <name evidence="7" type="ORF">LuPra_02329</name>
</gene>
<reference evidence="8" key="2">
    <citation type="submission" date="2016-04" db="EMBL/GenBank/DDBJ databases">
        <title>First Complete Genome Sequence of a Subdivision 6 Acidobacterium.</title>
        <authorList>
            <person name="Huang S."/>
            <person name="Vieira S."/>
            <person name="Bunk B."/>
            <person name="Riedel T."/>
            <person name="Sproeer C."/>
            <person name="Overmann J."/>
        </authorList>
    </citation>
    <scope>NUCLEOTIDE SEQUENCE [LARGE SCALE GENOMIC DNA]</scope>
    <source>
        <strain evidence="8">DSM 100886 HEG_-6_39</strain>
    </source>
</reference>
<dbReference type="SUPFAM" id="SSF46626">
    <property type="entry name" value="Cytochrome c"/>
    <property type="match status" value="1"/>
</dbReference>
<proteinExistence type="predicted"/>
<keyword evidence="1 4" id="KW-0349">Heme</keyword>
<dbReference type="InterPro" id="IPR036909">
    <property type="entry name" value="Cyt_c-like_dom_sf"/>
</dbReference>
<organism evidence="7 8">
    <name type="scientific">Luteitalea pratensis</name>
    <dbReference type="NCBI Taxonomy" id="1855912"/>
    <lineage>
        <taxon>Bacteria</taxon>
        <taxon>Pseudomonadati</taxon>
        <taxon>Acidobacteriota</taxon>
        <taxon>Vicinamibacteria</taxon>
        <taxon>Vicinamibacterales</taxon>
        <taxon>Vicinamibacteraceae</taxon>
        <taxon>Luteitalea</taxon>
    </lineage>
</organism>
<feature type="signal peptide" evidence="5">
    <location>
        <begin position="1"/>
        <end position="29"/>
    </location>
</feature>
<dbReference type="EMBL" id="CP015136">
    <property type="protein sequence ID" value="AMY09116.1"/>
    <property type="molecule type" value="Genomic_DNA"/>
</dbReference>
<evidence type="ECO:0000259" key="6">
    <source>
        <dbReference type="PROSITE" id="PS51007"/>
    </source>
</evidence>
<evidence type="ECO:0000313" key="7">
    <source>
        <dbReference type="EMBL" id="AMY09116.1"/>
    </source>
</evidence>
<keyword evidence="5" id="KW-0732">Signal</keyword>